<dbReference type="Pfam" id="PF00888">
    <property type="entry name" value="Cullin"/>
    <property type="match status" value="1"/>
</dbReference>
<dbReference type="SUPFAM" id="SSF74788">
    <property type="entry name" value="Cullin repeat-like"/>
    <property type="match status" value="1"/>
</dbReference>
<dbReference type="InterPro" id="IPR001373">
    <property type="entry name" value="Cullin_N"/>
</dbReference>
<accession>A0AAD3XRX2</accession>
<keyword evidence="2" id="KW-1017">Isopeptide bond</keyword>
<dbReference type="EMBL" id="BSYO01000015">
    <property type="protein sequence ID" value="GMH15312.1"/>
    <property type="molecule type" value="Genomic_DNA"/>
</dbReference>
<dbReference type="GO" id="GO:0006511">
    <property type="term" value="P:ubiquitin-dependent protein catabolic process"/>
    <property type="evidence" value="ECO:0007669"/>
    <property type="project" value="InterPro"/>
</dbReference>
<dbReference type="AlphaFoldDB" id="A0AAD3XRX2"/>
<sequence length="271" mass="31546">MLMELGSPVHQEDFKKPFLKATADFYRVESQQFIKCCDCSDYLKKAKRRLNKEIERVSNYMDAESESKITNVEEEMIANHMQTLVHMENSGLVNMLLDDRYDDLKRMYNLFHGVHRGLDTIRDVMTSHIQDTVKQLVTDPERVKDPVEFVQRLLDEKAEYDMIISFAFNNNKIFQNALNSSFEHFINLNACSPKFISLFVDDKLQKGHNDVGEEDVEVVLDKVMMLFCYLQGKDVFKTYYKQHLAKRLLSGKTVSDDAERSLIAKLQTECG</sequence>
<keyword evidence="3" id="KW-0832">Ubl conjugation</keyword>
<feature type="domain" description="Cullin family profile" evidence="6">
    <location>
        <begin position="191"/>
        <end position="271"/>
    </location>
</feature>
<proteinExistence type="inferred from homology"/>
<dbReference type="InterPro" id="IPR016158">
    <property type="entry name" value="Cullin_homology"/>
</dbReference>
<dbReference type="PANTHER" id="PTHR11932">
    <property type="entry name" value="CULLIN"/>
    <property type="match status" value="1"/>
</dbReference>
<dbReference type="FunFam" id="1.20.1310.10:FF:000002">
    <property type="entry name" value="cullin-3 isoform X1"/>
    <property type="match status" value="1"/>
</dbReference>
<evidence type="ECO:0000256" key="3">
    <source>
        <dbReference type="ARBA" id="ARBA00022843"/>
    </source>
</evidence>
<dbReference type="Gene3D" id="1.20.1310.10">
    <property type="entry name" value="Cullin Repeats"/>
    <property type="match status" value="3"/>
</dbReference>
<dbReference type="GO" id="GO:0031625">
    <property type="term" value="F:ubiquitin protein ligase binding"/>
    <property type="evidence" value="ECO:0007669"/>
    <property type="project" value="InterPro"/>
</dbReference>
<evidence type="ECO:0000259" key="6">
    <source>
        <dbReference type="PROSITE" id="PS50069"/>
    </source>
</evidence>
<reference evidence="7" key="1">
    <citation type="submission" date="2023-05" db="EMBL/GenBank/DDBJ databases">
        <title>Nepenthes gracilis genome sequencing.</title>
        <authorList>
            <person name="Fukushima K."/>
        </authorList>
    </citation>
    <scope>NUCLEOTIDE SEQUENCE</scope>
    <source>
        <strain evidence="7">SING2019-196</strain>
    </source>
</reference>
<keyword evidence="8" id="KW-1185">Reference proteome</keyword>
<evidence type="ECO:0000256" key="1">
    <source>
        <dbReference type="ARBA" id="ARBA00006019"/>
    </source>
</evidence>
<dbReference type="SUPFAM" id="SSF75632">
    <property type="entry name" value="Cullin homology domain"/>
    <property type="match status" value="1"/>
</dbReference>
<evidence type="ECO:0000256" key="5">
    <source>
        <dbReference type="RuleBase" id="RU003829"/>
    </source>
</evidence>
<dbReference type="Proteomes" id="UP001279734">
    <property type="component" value="Unassembled WGS sequence"/>
</dbReference>
<evidence type="ECO:0000256" key="4">
    <source>
        <dbReference type="PROSITE-ProRule" id="PRU00330"/>
    </source>
</evidence>
<evidence type="ECO:0000313" key="7">
    <source>
        <dbReference type="EMBL" id="GMH15312.1"/>
    </source>
</evidence>
<evidence type="ECO:0000256" key="2">
    <source>
        <dbReference type="ARBA" id="ARBA00022499"/>
    </source>
</evidence>
<organism evidence="7 8">
    <name type="scientific">Nepenthes gracilis</name>
    <name type="common">Slender pitcher plant</name>
    <dbReference type="NCBI Taxonomy" id="150966"/>
    <lineage>
        <taxon>Eukaryota</taxon>
        <taxon>Viridiplantae</taxon>
        <taxon>Streptophyta</taxon>
        <taxon>Embryophyta</taxon>
        <taxon>Tracheophyta</taxon>
        <taxon>Spermatophyta</taxon>
        <taxon>Magnoliopsida</taxon>
        <taxon>eudicotyledons</taxon>
        <taxon>Gunneridae</taxon>
        <taxon>Pentapetalae</taxon>
        <taxon>Caryophyllales</taxon>
        <taxon>Nepenthaceae</taxon>
        <taxon>Nepenthes</taxon>
    </lineage>
</organism>
<gene>
    <name evidence="7" type="ORF">Nepgr_017153</name>
</gene>
<dbReference type="InterPro" id="IPR045093">
    <property type="entry name" value="Cullin"/>
</dbReference>
<comment type="similarity">
    <text evidence="1 4 5">Belongs to the cullin family.</text>
</comment>
<dbReference type="InterPro" id="IPR036317">
    <property type="entry name" value="Cullin_homology_sf"/>
</dbReference>
<comment type="caution">
    <text evidence="7">The sequence shown here is derived from an EMBL/GenBank/DDBJ whole genome shotgun (WGS) entry which is preliminary data.</text>
</comment>
<dbReference type="PROSITE" id="PS50069">
    <property type="entry name" value="CULLIN_2"/>
    <property type="match status" value="1"/>
</dbReference>
<protein>
    <recommendedName>
        <fullName evidence="6">Cullin family profile domain-containing protein</fullName>
    </recommendedName>
</protein>
<dbReference type="InterPro" id="IPR016159">
    <property type="entry name" value="Cullin_repeat-like_dom_sf"/>
</dbReference>
<name>A0AAD3XRX2_NEPGR</name>
<evidence type="ECO:0000313" key="8">
    <source>
        <dbReference type="Proteomes" id="UP001279734"/>
    </source>
</evidence>
<dbReference type="FunFam" id="1.20.1310.10:FF:000001">
    <property type="entry name" value="Cullin 3"/>
    <property type="match status" value="1"/>
</dbReference>